<dbReference type="SMART" id="SM00382">
    <property type="entry name" value="AAA"/>
    <property type="match status" value="1"/>
</dbReference>
<dbReference type="InterPro" id="IPR003593">
    <property type="entry name" value="AAA+_ATPase"/>
</dbReference>
<proteinExistence type="predicted"/>
<dbReference type="Gene3D" id="3.10.580.10">
    <property type="entry name" value="CBS-domain"/>
    <property type="match status" value="1"/>
</dbReference>
<dbReference type="SMART" id="SM00086">
    <property type="entry name" value="PAC"/>
    <property type="match status" value="5"/>
</dbReference>
<dbReference type="InterPro" id="IPR058031">
    <property type="entry name" value="AAA_lid_NorR"/>
</dbReference>
<keyword evidence="2" id="KW-0058">Aromatic hydrocarbons catabolism</keyword>
<evidence type="ECO:0000313" key="12">
    <source>
        <dbReference type="EMBL" id="KUG03631.1"/>
    </source>
</evidence>
<dbReference type="SUPFAM" id="SSF54631">
    <property type="entry name" value="CBS-domain pair"/>
    <property type="match status" value="1"/>
</dbReference>
<dbReference type="SMART" id="SM00091">
    <property type="entry name" value="PAS"/>
    <property type="match status" value="5"/>
</dbReference>
<feature type="domain" description="PAC" evidence="10">
    <location>
        <begin position="425"/>
        <end position="475"/>
    </location>
</feature>
<dbReference type="Pfam" id="PF25601">
    <property type="entry name" value="AAA_lid_14"/>
    <property type="match status" value="1"/>
</dbReference>
<feature type="domain" description="CBS" evidence="11">
    <location>
        <begin position="1"/>
        <end position="60"/>
    </location>
</feature>
<name>A0A0W8E4R9_9ZZZZ</name>
<dbReference type="Pfam" id="PF18024">
    <property type="entry name" value="HTH_50"/>
    <property type="match status" value="1"/>
</dbReference>
<keyword evidence="6" id="KW-0804">Transcription</keyword>
<dbReference type="InterPro" id="IPR000644">
    <property type="entry name" value="CBS_dom"/>
</dbReference>
<dbReference type="Pfam" id="PF00158">
    <property type="entry name" value="Sigma54_activat"/>
    <property type="match status" value="1"/>
</dbReference>
<evidence type="ECO:0000259" key="9">
    <source>
        <dbReference type="PROSITE" id="PS50112"/>
    </source>
</evidence>
<dbReference type="AlphaFoldDB" id="A0A0W8E4R9"/>
<feature type="domain" description="PAC" evidence="10">
    <location>
        <begin position="549"/>
        <end position="599"/>
    </location>
</feature>
<dbReference type="FunFam" id="3.40.50.300:FF:000006">
    <property type="entry name" value="DNA-binding transcriptional regulator NtrC"/>
    <property type="match status" value="1"/>
</dbReference>
<evidence type="ECO:0000259" key="10">
    <source>
        <dbReference type="PROSITE" id="PS50113"/>
    </source>
</evidence>
<evidence type="ECO:0000256" key="6">
    <source>
        <dbReference type="ARBA" id="ARBA00023163"/>
    </source>
</evidence>
<dbReference type="Gene3D" id="3.40.50.300">
    <property type="entry name" value="P-loop containing nucleotide triphosphate hydrolases"/>
    <property type="match status" value="1"/>
</dbReference>
<dbReference type="Pfam" id="PF00989">
    <property type="entry name" value="PAS"/>
    <property type="match status" value="2"/>
</dbReference>
<dbReference type="PANTHER" id="PTHR32071:SF57">
    <property type="entry name" value="C4-DICARBOXYLATE TRANSPORT TRANSCRIPTIONAL REGULATORY PROTEIN DCTD"/>
    <property type="match status" value="1"/>
</dbReference>
<dbReference type="InterPro" id="IPR000014">
    <property type="entry name" value="PAS"/>
</dbReference>
<feature type="domain" description="PAS" evidence="9">
    <location>
        <begin position="356"/>
        <end position="401"/>
    </location>
</feature>
<evidence type="ECO:0000259" key="11">
    <source>
        <dbReference type="PROSITE" id="PS51371"/>
    </source>
</evidence>
<evidence type="ECO:0000256" key="4">
    <source>
        <dbReference type="ARBA" id="ARBA00023015"/>
    </source>
</evidence>
<dbReference type="InterPro" id="IPR013656">
    <property type="entry name" value="PAS_4"/>
</dbReference>
<feature type="domain" description="PAS" evidence="9">
    <location>
        <begin position="115"/>
        <end position="168"/>
    </location>
</feature>
<dbReference type="InterPro" id="IPR001610">
    <property type="entry name" value="PAC"/>
</dbReference>
<dbReference type="Pfam" id="PF08448">
    <property type="entry name" value="PAS_4"/>
    <property type="match status" value="1"/>
</dbReference>
<dbReference type="PROSITE" id="PS50045">
    <property type="entry name" value="SIGMA54_INTERACT_4"/>
    <property type="match status" value="1"/>
</dbReference>
<keyword evidence="3" id="KW-0067">ATP-binding</keyword>
<dbReference type="PROSITE" id="PS00688">
    <property type="entry name" value="SIGMA54_INTERACT_3"/>
    <property type="match status" value="1"/>
</dbReference>
<evidence type="ECO:0000256" key="2">
    <source>
        <dbReference type="ARBA" id="ARBA00022797"/>
    </source>
</evidence>
<evidence type="ECO:0000256" key="5">
    <source>
        <dbReference type="ARBA" id="ARBA00023125"/>
    </source>
</evidence>
<dbReference type="InterPro" id="IPR002078">
    <property type="entry name" value="Sigma_54_int"/>
</dbReference>
<feature type="domain" description="PAC" evidence="10">
    <location>
        <begin position="673"/>
        <end position="723"/>
    </location>
</feature>
<dbReference type="CDD" id="cd00130">
    <property type="entry name" value="PAS"/>
    <property type="match status" value="4"/>
</dbReference>
<dbReference type="GO" id="GO:0006355">
    <property type="term" value="P:regulation of DNA-templated transcription"/>
    <property type="evidence" value="ECO:0007669"/>
    <property type="project" value="InterPro"/>
</dbReference>
<dbReference type="SUPFAM" id="SSF46689">
    <property type="entry name" value="Homeodomain-like"/>
    <property type="match status" value="1"/>
</dbReference>
<dbReference type="InterPro" id="IPR046342">
    <property type="entry name" value="CBS_dom_sf"/>
</dbReference>
<keyword evidence="4" id="KW-0805">Transcription regulation</keyword>
<evidence type="ECO:0000256" key="1">
    <source>
        <dbReference type="ARBA" id="ARBA00022741"/>
    </source>
</evidence>
<dbReference type="Gene3D" id="1.10.8.60">
    <property type="match status" value="1"/>
</dbReference>
<dbReference type="InterPro" id="IPR030828">
    <property type="entry name" value="HTH_TyrR"/>
</dbReference>
<feature type="domain" description="PAS" evidence="9">
    <location>
        <begin position="232"/>
        <end position="285"/>
    </location>
</feature>
<dbReference type="PROSITE" id="PS00676">
    <property type="entry name" value="SIGMA54_INTERACT_2"/>
    <property type="match status" value="1"/>
</dbReference>
<dbReference type="CDD" id="cd00009">
    <property type="entry name" value="AAA"/>
    <property type="match status" value="1"/>
</dbReference>
<dbReference type="PROSITE" id="PS00675">
    <property type="entry name" value="SIGMA54_INTERACT_1"/>
    <property type="match status" value="1"/>
</dbReference>
<feature type="domain" description="PAS" evidence="9">
    <location>
        <begin position="604"/>
        <end position="657"/>
    </location>
</feature>
<feature type="domain" description="PAS" evidence="9">
    <location>
        <begin position="480"/>
        <end position="531"/>
    </location>
</feature>
<evidence type="ECO:0000256" key="7">
    <source>
        <dbReference type="ARBA" id="ARBA00029500"/>
    </source>
</evidence>
<accession>A0A0W8E4R9</accession>
<evidence type="ECO:0000256" key="3">
    <source>
        <dbReference type="ARBA" id="ARBA00022840"/>
    </source>
</evidence>
<organism evidence="12">
    <name type="scientific">hydrocarbon metagenome</name>
    <dbReference type="NCBI Taxonomy" id="938273"/>
    <lineage>
        <taxon>unclassified sequences</taxon>
        <taxon>metagenomes</taxon>
        <taxon>ecological metagenomes</taxon>
    </lineage>
</organism>
<evidence type="ECO:0000259" key="8">
    <source>
        <dbReference type="PROSITE" id="PS50045"/>
    </source>
</evidence>
<reference evidence="12" key="1">
    <citation type="journal article" date="2015" name="Proc. Natl. Acad. Sci. U.S.A.">
        <title>Networks of energetic and metabolic interactions define dynamics in microbial communities.</title>
        <authorList>
            <person name="Embree M."/>
            <person name="Liu J.K."/>
            <person name="Al-Bassam M.M."/>
            <person name="Zengler K."/>
        </authorList>
    </citation>
    <scope>NUCLEOTIDE SEQUENCE</scope>
</reference>
<dbReference type="Gene3D" id="1.10.10.60">
    <property type="entry name" value="Homeodomain-like"/>
    <property type="match status" value="1"/>
</dbReference>
<sequence>MNMIAPLYIHRDSSAAQASEYLLQHQIDGVRVVDDNVEVVGLINWTHLLKTIADGLSYDTPVHEIMSVDRESMGILNELQVLADQSIYKDGDSNEEDNRSLYNLTMSFFEVLQRKKKEWAICLDSIYNPLVAVDADERITIFNKSLEAVSGILADEAYGRHINEVFDMSELGQILKSGKKQTLQKIKYKGKTLLSNRAPITVDGQITGAVAVLQDISDLETVVEELEITKKLNQQLDAIFESSYDGLYITDGEGNTLRLNKAFERIMGVFSEECVGRNMEDLVQEGYFTRSGTLLVLEHKHQVTIPLQSKTGKNALVTSNPIFDNDGNIVLVVTNVRDLTDLIELERQLEDVKVLRERELDAIVESSFDGLYITDGQGKTLRVNKGFERITGITAEEITGRYMEDLVKDGVYSSSGSLLAIEKRKTVTVQLKAKSRKNILVTSTPIFDDEDEVVMVVTNVRDMTELITLERKLETVEGLRQKELDAIYNSSYDGLYITDGEGTTVSLNQAFERIMGVKSEECVGRNMADLVKDGVFTRSGTLLAIERRETVTIPLQSKTGKNALVTSTPVFDNTGDIVLVVTNVRDLTDLIELERKLEQAEGLRQRELGAIFDSSYDGLYITDGEGNTLQLNKAFERIMGVRPEECVGRNMADLVQEGVFTRSGTLLAIKTHETATIPLQSRNGKNALVTSTPIFDEDGNIILVVTNVRDITELNDLQGKVEQLEGLSRMYQVQLNELKSSKSCILHSDKMRKLLKIVNHVSTVDSTVLILGESGVGKEVVADILHTSSPRVSKPFIKVNCGAIPHNLLESELFGYEPGAFSGASKNGKAGIFELADGGILFLDEIAEMPLDLQVKLLRVLQDGKIMRIGGTKEIEVDVRIIAGTNRNLQNMVVDNLFRKDLFYRLNVVPIFVPPLRERREDIPVLSKHFLEVFNRRHRLNKRLSGDLLKHFISYDWPGNVRELENLIERLVVTTQHDIIGVDDLSSWAELEASSQPKTEIVPLHIALENTERSVLQEAFSVYNSTYAVARVLGVSQPTVVRKAAKYGIVKQK</sequence>
<dbReference type="SUPFAM" id="SSF55785">
    <property type="entry name" value="PYP-like sensor domain (PAS domain)"/>
    <property type="match status" value="5"/>
</dbReference>
<dbReference type="InterPro" id="IPR013767">
    <property type="entry name" value="PAS_fold"/>
</dbReference>
<dbReference type="EMBL" id="LNQE01001876">
    <property type="protein sequence ID" value="KUG03631.1"/>
    <property type="molecule type" value="Genomic_DNA"/>
</dbReference>
<dbReference type="InterPro" id="IPR025944">
    <property type="entry name" value="Sigma_54_int_dom_CS"/>
</dbReference>
<dbReference type="PROSITE" id="PS51371">
    <property type="entry name" value="CBS"/>
    <property type="match status" value="1"/>
</dbReference>
<comment type="caution">
    <text evidence="12">The sequence shown here is derived from an EMBL/GenBank/DDBJ whole genome shotgun (WGS) entry which is preliminary data.</text>
</comment>
<dbReference type="GO" id="GO:0003677">
    <property type="term" value="F:DNA binding"/>
    <property type="evidence" value="ECO:0007669"/>
    <property type="project" value="UniProtKB-KW"/>
</dbReference>
<dbReference type="PANTHER" id="PTHR32071">
    <property type="entry name" value="TRANSCRIPTIONAL REGULATORY PROTEIN"/>
    <property type="match status" value="1"/>
</dbReference>
<feature type="domain" description="PAC" evidence="10">
    <location>
        <begin position="301"/>
        <end position="351"/>
    </location>
</feature>
<dbReference type="PROSITE" id="PS50112">
    <property type="entry name" value="PAS"/>
    <property type="match status" value="5"/>
</dbReference>
<dbReference type="NCBIfam" id="TIGR00229">
    <property type="entry name" value="sensory_box"/>
    <property type="match status" value="5"/>
</dbReference>
<dbReference type="InterPro" id="IPR035965">
    <property type="entry name" value="PAS-like_dom_sf"/>
</dbReference>
<keyword evidence="5" id="KW-0238">DNA-binding</keyword>
<feature type="domain" description="Sigma-54 factor interaction" evidence="8">
    <location>
        <begin position="744"/>
        <end position="973"/>
    </location>
</feature>
<dbReference type="InterPro" id="IPR025943">
    <property type="entry name" value="Sigma_54_int_dom_ATP-bd_2"/>
</dbReference>
<dbReference type="Gene3D" id="3.30.450.20">
    <property type="entry name" value="PAS domain"/>
    <property type="match status" value="5"/>
</dbReference>
<dbReference type="InterPro" id="IPR000700">
    <property type="entry name" value="PAS-assoc_C"/>
</dbReference>
<gene>
    <name evidence="12" type="ORF">ASZ90_018967</name>
</gene>
<protein>
    <recommendedName>
        <fullName evidence="7">HTH-type transcriptional regulatory protein TyrR</fullName>
    </recommendedName>
</protein>
<keyword evidence="1" id="KW-0547">Nucleotide-binding</keyword>
<dbReference type="GO" id="GO:0005524">
    <property type="term" value="F:ATP binding"/>
    <property type="evidence" value="ECO:0007669"/>
    <property type="project" value="UniProtKB-KW"/>
</dbReference>
<dbReference type="Pfam" id="PF13426">
    <property type="entry name" value="PAS_9"/>
    <property type="match status" value="2"/>
</dbReference>
<dbReference type="InterPro" id="IPR027417">
    <property type="entry name" value="P-loop_NTPase"/>
</dbReference>
<dbReference type="InterPro" id="IPR009057">
    <property type="entry name" value="Homeodomain-like_sf"/>
</dbReference>
<dbReference type="InterPro" id="IPR025662">
    <property type="entry name" value="Sigma_54_int_dom_ATP-bd_1"/>
</dbReference>
<dbReference type="PROSITE" id="PS50113">
    <property type="entry name" value="PAC"/>
    <property type="match status" value="4"/>
</dbReference>
<dbReference type="SUPFAM" id="SSF52540">
    <property type="entry name" value="P-loop containing nucleoside triphosphate hydrolases"/>
    <property type="match status" value="1"/>
</dbReference>